<protein>
    <recommendedName>
        <fullName evidence="3">DUF4468 domain-containing protein</fullName>
    </recommendedName>
</protein>
<keyword evidence="2" id="KW-1185">Reference proteome</keyword>
<organism evidence="1 2">
    <name type="scientific">Pontibacter aydingkolensis</name>
    <dbReference type="NCBI Taxonomy" id="1911536"/>
    <lineage>
        <taxon>Bacteria</taxon>
        <taxon>Pseudomonadati</taxon>
        <taxon>Bacteroidota</taxon>
        <taxon>Cytophagia</taxon>
        <taxon>Cytophagales</taxon>
        <taxon>Hymenobacteraceae</taxon>
        <taxon>Pontibacter</taxon>
    </lineage>
</organism>
<gene>
    <name evidence="1" type="ORF">K0O23_16675</name>
</gene>
<evidence type="ECO:0008006" key="3">
    <source>
        <dbReference type="Google" id="ProtNLM"/>
    </source>
</evidence>
<evidence type="ECO:0000313" key="2">
    <source>
        <dbReference type="Proteomes" id="UP000813018"/>
    </source>
</evidence>
<dbReference type="Proteomes" id="UP000813018">
    <property type="component" value="Unassembled WGS sequence"/>
</dbReference>
<evidence type="ECO:0000313" key="1">
    <source>
        <dbReference type="EMBL" id="MBW7468713.1"/>
    </source>
</evidence>
<proteinExistence type="predicted"/>
<name>A0ABS7CXZ9_9BACT</name>
<dbReference type="RefSeq" id="WP_219878587.1">
    <property type="nucleotide sequence ID" value="NZ_JAHYXK010000018.1"/>
</dbReference>
<dbReference type="EMBL" id="JAHYXK010000018">
    <property type="protein sequence ID" value="MBW7468713.1"/>
    <property type="molecule type" value="Genomic_DNA"/>
</dbReference>
<sequence>MILKKPLLLCLIVFILSVPALAQNLSLRHLLKYREMEVAELNQKLTNKGWQFVSDNKPTGELMGQAVWAYNLTTAGEGATAWCVLYYNDTSPSRILYNVYVGNAIPKIQKNFRRRKMSPVSEGSTLNGVEHLEHYTDLPDPKYVFRLMKYKQPGYNGIKIFEKSDYEKASENGRL</sequence>
<comment type="caution">
    <text evidence="1">The sequence shown here is derived from an EMBL/GenBank/DDBJ whole genome shotgun (WGS) entry which is preliminary data.</text>
</comment>
<reference evidence="1 2" key="1">
    <citation type="journal article" date="2016" name="Int. J. Syst. Evol. Microbiol.">
        <title>Pontibacter aydingkolensis sp. nov., isolated from soil of a salt lake.</title>
        <authorList>
            <person name="Osman G."/>
            <person name="Zhang T."/>
            <person name="Lou K."/>
            <person name="Gao Y."/>
            <person name="Chang W."/>
            <person name="Lin Q."/>
            <person name="Yang H.M."/>
            <person name="Huo X.D."/>
            <person name="Wang N."/>
        </authorList>
    </citation>
    <scope>NUCLEOTIDE SEQUENCE [LARGE SCALE GENOMIC DNA]</scope>
    <source>
        <strain evidence="1 2">KACC 19255</strain>
    </source>
</reference>
<accession>A0ABS7CXZ9</accession>